<proteinExistence type="predicted"/>
<sequence length="148" mass="16128">MLKDQHPPAAAIWTQSVSQHRWFDLQPGGGEGDLAPAAARSGQIELGAYRIWPLCRLLYCAGEDRKGQVERERWSYSSAVKERQACGRGDGEAADHQGKGATGGTASESAREQRESAHYCLSGSDTSDSCGKKLLLFLKWKCMEAKVA</sequence>
<evidence type="ECO:0000313" key="2">
    <source>
        <dbReference type="EMBL" id="KAF0887996.1"/>
    </source>
</evidence>
<dbReference type="Proteomes" id="UP000479710">
    <property type="component" value="Unassembled WGS sequence"/>
</dbReference>
<evidence type="ECO:0000313" key="3">
    <source>
        <dbReference type="Proteomes" id="UP000479710"/>
    </source>
</evidence>
<accession>A0A6G1BJ96</accession>
<feature type="region of interest" description="Disordered" evidence="1">
    <location>
        <begin position="85"/>
        <end position="110"/>
    </location>
</feature>
<feature type="compositionally biased region" description="Basic and acidic residues" evidence="1">
    <location>
        <begin position="85"/>
        <end position="98"/>
    </location>
</feature>
<evidence type="ECO:0000256" key="1">
    <source>
        <dbReference type="SAM" id="MobiDB-lite"/>
    </source>
</evidence>
<gene>
    <name evidence="2" type="ORF">E2562_006915</name>
</gene>
<comment type="caution">
    <text evidence="2">The sequence shown here is derived from an EMBL/GenBank/DDBJ whole genome shotgun (WGS) entry which is preliminary data.</text>
</comment>
<keyword evidence="3" id="KW-1185">Reference proteome</keyword>
<reference evidence="2 3" key="1">
    <citation type="submission" date="2019-11" db="EMBL/GenBank/DDBJ databases">
        <title>Whole genome sequence of Oryza granulata.</title>
        <authorList>
            <person name="Li W."/>
        </authorList>
    </citation>
    <scope>NUCLEOTIDE SEQUENCE [LARGE SCALE GENOMIC DNA]</scope>
    <source>
        <strain evidence="3">cv. Menghai</strain>
        <tissue evidence="2">Leaf</tissue>
    </source>
</reference>
<dbReference type="EMBL" id="SPHZ02000012">
    <property type="protein sequence ID" value="KAF0887996.1"/>
    <property type="molecule type" value="Genomic_DNA"/>
</dbReference>
<organism evidence="2 3">
    <name type="scientific">Oryza meyeriana var. granulata</name>
    <dbReference type="NCBI Taxonomy" id="110450"/>
    <lineage>
        <taxon>Eukaryota</taxon>
        <taxon>Viridiplantae</taxon>
        <taxon>Streptophyta</taxon>
        <taxon>Embryophyta</taxon>
        <taxon>Tracheophyta</taxon>
        <taxon>Spermatophyta</taxon>
        <taxon>Magnoliopsida</taxon>
        <taxon>Liliopsida</taxon>
        <taxon>Poales</taxon>
        <taxon>Poaceae</taxon>
        <taxon>BOP clade</taxon>
        <taxon>Oryzoideae</taxon>
        <taxon>Oryzeae</taxon>
        <taxon>Oryzinae</taxon>
        <taxon>Oryza</taxon>
        <taxon>Oryza meyeriana</taxon>
    </lineage>
</organism>
<protein>
    <submittedName>
        <fullName evidence="2">Uncharacterized protein</fullName>
    </submittedName>
</protein>
<name>A0A6G1BJ96_9ORYZ</name>
<dbReference type="AlphaFoldDB" id="A0A6G1BJ96"/>